<proteinExistence type="predicted"/>
<sequence>MMQGATEDGRKKQQQALVRSAGVVEEDSDESGSDVSKAFTMTSLRQGGRDEARRGGKRCGRQRRKGSRYLLRALPKGMLYFCRENRGRPAVASAGEPNTLMLFEEASGDPSQVNVQTFSVGIACANASEGETVEEGAPSTRLGSWKQRRWWRKGSSRGWHGLRRWQRSFRYCDEKKGSR</sequence>
<name>A0A427A803_ENSVE</name>
<accession>A0A427A803</accession>
<protein>
    <submittedName>
        <fullName evidence="2">Uncharacterized protein</fullName>
    </submittedName>
</protein>
<feature type="region of interest" description="Disordered" evidence="1">
    <location>
        <begin position="1"/>
        <end position="63"/>
    </location>
</feature>
<dbReference type="EMBL" id="AMZH03003436">
    <property type="protein sequence ID" value="RRT72333.1"/>
    <property type="molecule type" value="Genomic_DNA"/>
</dbReference>
<dbReference type="AlphaFoldDB" id="A0A427A803"/>
<gene>
    <name evidence="2" type="ORF">B296_00005162</name>
</gene>
<dbReference type="Proteomes" id="UP000287651">
    <property type="component" value="Unassembled WGS sequence"/>
</dbReference>
<comment type="caution">
    <text evidence="2">The sequence shown here is derived from an EMBL/GenBank/DDBJ whole genome shotgun (WGS) entry which is preliminary data.</text>
</comment>
<evidence type="ECO:0000256" key="1">
    <source>
        <dbReference type="SAM" id="MobiDB-lite"/>
    </source>
</evidence>
<evidence type="ECO:0000313" key="2">
    <source>
        <dbReference type="EMBL" id="RRT72333.1"/>
    </source>
</evidence>
<evidence type="ECO:0000313" key="3">
    <source>
        <dbReference type="Proteomes" id="UP000287651"/>
    </source>
</evidence>
<reference evidence="2 3" key="1">
    <citation type="journal article" date="2014" name="Agronomy (Basel)">
        <title>A Draft Genome Sequence for Ensete ventricosum, the Drought-Tolerant Tree Against Hunger.</title>
        <authorList>
            <person name="Harrison J."/>
            <person name="Moore K.A."/>
            <person name="Paszkiewicz K."/>
            <person name="Jones T."/>
            <person name="Grant M."/>
            <person name="Ambacheew D."/>
            <person name="Muzemil S."/>
            <person name="Studholme D.J."/>
        </authorList>
    </citation>
    <scope>NUCLEOTIDE SEQUENCE [LARGE SCALE GENOMIC DNA]</scope>
</reference>
<organism evidence="2 3">
    <name type="scientific">Ensete ventricosum</name>
    <name type="common">Abyssinian banana</name>
    <name type="synonym">Musa ensete</name>
    <dbReference type="NCBI Taxonomy" id="4639"/>
    <lineage>
        <taxon>Eukaryota</taxon>
        <taxon>Viridiplantae</taxon>
        <taxon>Streptophyta</taxon>
        <taxon>Embryophyta</taxon>
        <taxon>Tracheophyta</taxon>
        <taxon>Spermatophyta</taxon>
        <taxon>Magnoliopsida</taxon>
        <taxon>Liliopsida</taxon>
        <taxon>Zingiberales</taxon>
        <taxon>Musaceae</taxon>
        <taxon>Ensete</taxon>
    </lineage>
</organism>